<dbReference type="PROSITE" id="PS50110">
    <property type="entry name" value="RESPONSE_REGULATORY"/>
    <property type="match status" value="1"/>
</dbReference>
<evidence type="ECO:0000256" key="4">
    <source>
        <dbReference type="ARBA" id="ARBA00023015"/>
    </source>
</evidence>
<dbReference type="InterPro" id="IPR001789">
    <property type="entry name" value="Sig_transdc_resp-reg_receiver"/>
</dbReference>
<keyword evidence="6" id="KW-0804">Transcription</keyword>
<dbReference type="FunFam" id="1.10.10.10:FF:000018">
    <property type="entry name" value="DNA-binding response regulator ResD"/>
    <property type="match status" value="1"/>
</dbReference>
<dbReference type="PROSITE" id="PS51755">
    <property type="entry name" value="OMPR_PHOB"/>
    <property type="match status" value="1"/>
</dbReference>
<feature type="modified residue" description="4-aspartylphosphate" evidence="7">
    <location>
        <position position="62"/>
    </location>
</feature>
<dbReference type="SMART" id="SM00862">
    <property type="entry name" value="Trans_reg_C"/>
    <property type="match status" value="1"/>
</dbReference>
<dbReference type="Pfam" id="PF00072">
    <property type="entry name" value="Response_reg"/>
    <property type="match status" value="1"/>
</dbReference>
<dbReference type="InterPro" id="IPR011006">
    <property type="entry name" value="CheY-like_superfamily"/>
</dbReference>
<dbReference type="CDD" id="cd17574">
    <property type="entry name" value="REC_OmpR"/>
    <property type="match status" value="1"/>
</dbReference>
<dbReference type="SUPFAM" id="SSF46894">
    <property type="entry name" value="C-terminal effector domain of the bipartite response regulators"/>
    <property type="match status" value="1"/>
</dbReference>
<evidence type="ECO:0000313" key="11">
    <source>
        <dbReference type="EMBL" id="MBB3150286.1"/>
    </source>
</evidence>
<evidence type="ECO:0000256" key="1">
    <source>
        <dbReference type="ARBA" id="ARBA00004496"/>
    </source>
</evidence>
<dbReference type="InterPro" id="IPR001867">
    <property type="entry name" value="OmpR/PhoB-type_DNA-bd"/>
</dbReference>
<dbReference type="SUPFAM" id="SSF52172">
    <property type="entry name" value="CheY-like"/>
    <property type="match status" value="1"/>
</dbReference>
<dbReference type="SMART" id="SM00448">
    <property type="entry name" value="REC"/>
    <property type="match status" value="1"/>
</dbReference>
<dbReference type="GO" id="GO:0032993">
    <property type="term" value="C:protein-DNA complex"/>
    <property type="evidence" value="ECO:0007669"/>
    <property type="project" value="TreeGrafter"/>
</dbReference>
<dbReference type="GO" id="GO:0006355">
    <property type="term" value="P:regulation of DNA-templated transcription"/>
    <property type="evidence" value="ECO:0007669"/>
    <property type="project" value="InterPro"/>
</dbReference>
<dbReference type="Gene3D" id="1.10.10.10">
    <property type="entry name" value="Winged helix-like DNA-binding domain superfamily/Winged helix DNA-binding domain"/>
    <property type="match status" value="1"/>
</dbReference>
<dbReference type="InterPro" id="IPR039420">
    <property type="entry name" value="WalR-like"/>
</dbReference>
<proteinExistence type="predicted"/>
<keyword evidence="5 8" id="KW-0238">DNA-binding</keyword>
<feature type="DNA-binding region" description="OmpR/PhoB-type" evidence="8">
    <location>
        <begin position="138"/>
        <end position="235"/>
    </location>
</feature>
<evidence type="ECO:0000256" key="2">
    <source>
        <dbReference type="ARBA" id="ARBA00022553"/>
    </source>
</evidence>
<comment type="subcellular location">
    <subcellularLocation>
        <location evidence="1">Cytoplasm</location>
    </subcellularLocation>
</comment>
<evidence type="ECO:0000256" key="3">
    <source>
        <dbReference type="ARBA" id="ARBA00023012"/>
    </source>
</evidence>
<dbReference type="GO" id="GO:0000976">
    <property type="term" value="F:transcription cis-regulatory region binding"/>
    <property type="evidence" value="ECO:0007669"/>
    <property type="project" value="TreeGrafter"/>
</dbReference>
<name>A0A7W5C310_9BACL</name>
<accession>A0A7W5C310</accession>
<dbReference type="PANTHER" id="PTHR48111">
    <property type="entry name" value="REGULATOR OF RPOS"/>
    <property type="match status" value="1"/>
</dbReference>
<evidence type="ECO:0000313" key="12">
    <source>
        <dbReference type="Proteomes" id="UP000518605"/>
    </source>
</evidence>
<dbReference type="RefSeq" id="WP_376769642.1">
    <property type="nucleotide sequence ID" value="NZ_CBCSLB010000001.1"/>
</dbReference>
<feature type="domain" description="Response regulatory" evidence="9">
    <location>
        <begin position="13"/>
        <end position="126"/>
    </location>
</feature>
<organism evidence="11 12">
    <name type="scientific">Paenibacillus endophyticus</name>
    <dbReference type="NCBI Taxonomy" id="1294268"/>
    <lineage>
        <taxon>Bacteria</taxon>
        <taxon>Bacillati</taxon>
        <taxon>Bacillota</taxon>
        <taxon>Bacilli</taxon>
        <taxon>Bacillales</taxon>
        <taxon>Paenibacillaceae</taxon>
        <taxon>Paenibacillus</taxon>
    </lineage>
</organism>
<evidence type="ECO:0000256" key="8">
    <source>
        <dbReference type="PROSITE-ProRule" id="PRU01091"/>
    </source>
</evidence>
<sequence>MQKEWVGDSMNEKVMVIEDEKKIADAIAYALRREGYTVEVVNHGAEAMDRLHAFRPDAIILDVMLPGMDGYDILKRLQNKGRIGVIMLTAKEDIVNKILGLELGADDYITKPFDMRELLARLRSLLRRMQAAGEKQALDEIKLGPIILHASKRAAWAGDNKLDLTPKEYDLLALLVSSPDRVYTREQLLDLVWGMDYIGGTRTVDIHVQRVRKKLGPASSEMIQTVHGVGYKASGGYGENQHKN</sequence>
<dbReference type="InterPro" id="IPR036388">
    <property type="entry name" value="WH-like_DNA-bd_sf"/>
</dbReference>
<comment type="caution">
    <text evidence="11">The sequence shown here is derived from an EMBL/GenBank/DDBJ whole genome shotgun (WGS) entry which is preliminary data.</text>
</comment>
<evidence type="ECO:0000256" key="5">
    <source>
        <dbReference type="ARBA" id="ARBA00023125"/>
    </source>
</evidence>
<dbReference type="Gene3D" id="6.10.250.690">
    <property type="match status" value="1"/>
</dbReference>
<keyword evidence="3" id="KW-0902">Two-component regulatory system</keyword>
<keyword evidence="12" id="KW-1185">Reference proteome</keyword>
<dbReference type="InterPro" id="IPR016032">
    <property type="entry name" value="Sig_transdc_resp-reg_C-effctor"/>
</dbReference>
<dbReference type="CDD" id="cd00383">
    <property type="entry name" value="trans_reg_C"/>
    <property type="match status" value="1"/>
</dbReference>
<reference evidence="11 12" key="1">
    <citation type="submission" date="2020-08" db="EMBL/GenBank/DDBJ databases">
        <title>Genomic Encyclopedia of Type Strains, Phase III (KMG-III): the genomes of soil and plant-associated and newly described type strains.</title>
        <authorList>
            <person name="Whitman W."/>
        </authorList>
    </citation>
    <scope>NUCLEOTIDE SEQUENCE [LARGE SCALE GENOMIC DNA]</scope>
    <source>
        <strain evidence="11 12">CECT 8234</strain>
    </source>
</reference>
<keyword evidence="4" id="KW-0805">Transcription regulation</keyword>
<evidence type="ECO:0000256" key="7">
    <source>
        <dbReference type="PROSITE-ProRule" id="PRU00169"/>
    </source>
</evidence>
<dbReference type="GO" id="GO:0005829">
    <property type="term" value="C:cytosol"/>
    <property type="evidence" value="ECO:0007669"/>
    <property type="project" value="TreeGrafter"/>
</dbReference>
<dbReference type="FunFam" id="3.40.50.2300:FF:000001">
    <property type="entry name" value="DNA-binding response regulator PhoB"/>
    <property type="match status" value="1"/>
</dbReference>
<evidence type="ECO:0000259" key="9">
    <source>
        <dbReference type="PROSITE" id="PS50110"/>
    </source>
</evidence>
<gene>
    <name evidence="11" type="ORF">FHS16_000318</name>
</gene>
<dbReference type="PANTHER" id="PTHR48111:SF40">
    <property type="entry name" value="PHOSPHATE REGULON TRANSCRIPTIONAL REGULATORY PROTEIN PHOB"/>
    <property type="match status" value="1"/>
</dbReference>
<dbReference type="AlphaFoldDB" id="A0A7W5C310"/>
<dbReference type="EMBL" id="JACHXW010000001">
    <property type="protein sequence ID" value="MBB3150286.1"/>
    <property type="molecule type" value="Genomic_DNA"/>
</dbReference>
<evidence type="ECO:0000256" key="6">
    <source>
        <dbReference type="ARBA" id="ARBA00023163"/>
    </source>
</evidence>
<dbReference type="Pfam" id="PF00486">
    <property type="entry name" value="Trans_reg_C"/>
    <property type="match status" value="1"/>
</dbReference>
<protein>
    <submittedName>
        <fullName evidence="11">Two-component system alkaline phosphatase synthesis response regulator PhoP</fullName>
    </submittedName>
</protein>
<evidence type="ECO:0000259" key="10">
    <source>
        <dbReference type="PROSITE" id="PS51755"/>
    </source>
</evidence>
<dbReference type="Gene3D" id="3.40.50.2300">
    <property type="match status" value="1"/>
</dbReference>
<feature type="domain" description="OmpR/PhoB-type" evidence="10">
    <location>
        <begin position="138"/>
        <end position="235"/>
    </location>
</feature>
<keyword evidence="2 7" id="KW-0597">Phosphoprotein</keyword>
<dbReference type="Proteomes" id="UP000518605">
    <property type="component" value="Unassembled WGS sequence"/>
</dbReference>
<dbReference type="GO" id="GO:0000156">
    <property type="term" value="F:phosphorelay response regulator activity"/>
    <property type="evidence" value="ECO:0007669"/>
    <property type="project" value="TreeGrafter"/>
</dbReference>